<evidence type="ECO:0000256" key="3">
    <source>
        <dbReference type="ARBA" id="ARBA00022490"/>
    </source>
</evidence>
<dbReference type="GO" id="GO:0008180">
    <property type="term" value="C:COP9 signalosome"/>
    <property type="evidence" value="ECO:0007669"/>
    <property type="project" value="UniProtKB-KW"/>
</dbReference>
<name>F0W9E7_9STRA</name>
<keyword evidence="5" id="KW-0539">Nucleus</keyword>
<dbReference type="InterPro" id="IPR033464">
    <property type="entry name" value="CSN8_PSD8_EIF3K"/>
</dbReference>
<proteinExistence type="predicted"/>
<dbReference type="HOGENOM" id="CLU_098091_1_0_1"/>
<evidence type="ECO:0000256" key="1">
    <source>
        <dbReference type="ARBA" id="ARBA00004123"/>
    </source>
</evidence>
<dbReference type="AlphaFoldDB" id="F0W9E7"/>
<comment type="subcellular location">
    <subcellularLocation>
        <location evidence="2">Cytoplasm</location>
    </subcellularLocation>
    <subcellularLocation>
        <location evidence="1">Nucleus</location>
    </subcellularLocation>
</comment>
<evidence type="ECO:0000256" key="2">
    <source>
        <dbReference type="ARBA" id="ARBA00004496"/>
    </source>
</evidence>
<evidence type="ECO:0000256" key="4">
    <source>
        <dbReference type="ARBA" id="ARBA00022790"/>
    </source>
</evidence>
<feature type="domain" description="CSN8/PSMD8/EIF3K" evidence="6">
    <location>
        <begin position="61"/>
        <end position="204"/>
    </location>
</feature>
<reference evidence="7" key="1">
    <citation type="journal article" date="2011" name="PLoS Biol.">
        <title>Gene gain and loss during evolution of obligate parasitism in the white rust pathogen of Arabidopsis thaliana.</title>
        <authorList>
            <person name="Kemen E."/>
            <person name="Gardiner A."/>
            <person name="Schultz-Larsen T."/>
            <person name="Kemen A.C."/>
            <person name="Balmuth A.L."/>
            <person name="Robert-Seilaniantz A."/>
            <person name="Bailey K."/>
            <person name="Holub E."/>
            <person name="Studholme D.J."/>
            <person name="Maclean D."/>
            <person name="Jones J.D."/>
        </authorList>
    </citation>
    <scope>NUCLEOTIDE SEQUENCE</scope>
</reference>
<evidence type="ECO:0000313" key="7">
    <source>
        <dbReference type="EMBL" id="CCA17761.1"/>
    </source>
</evidence>
<evidence type="ECO:0000256" key="5">
    <source>
        <dbReference type="ARBA" id="ARBA00023242"/>
    </source>
</evidence>
<accession>F0W9E7</accession>
<keyword evidence="3" id="KW-0963">Cytoplasm</keyword>
<dbReference type="PANTHER" id="PTHR13339:SF0">
    <property type="entry name" value="COP9 SIGNALOSOME COMPLEX SUBUNIT 8"/>
    <property type="match status" value="1"/>
</dbReference>
<keyword evidence="4" id="KW-0736">Signalosome</keyword>
<dbReference type="GO" id="GO:0000338">
    <property type="term" value="P:protein deneddylation"/>
    <property type="evidence" value="ECO:0007669"/>
    <property type="project" value="InterPro"/>
</dbReference>
<organism evidence="7">
    <name type="scientific">Albugo laibachii Nc14</name>
    <dbReference type="NCBI Taxonomy" id="890382"/>
    <lineage>
        <taxon>Eukaryota</taxon>
        <taxon>Sar</taxon>
        <taxon>Stramenopiles</taxon>
        <taxon>Oomycota</taxon>
        <taxon>Peronosporomycetes</taxon>
        <taxon>Albuginales</taxon>
        <taxon>Albuginaceae</taxon>
        <taxon>Albugo</taxon>
    </lineage>
</organism>
<dbReference type="InterPro" id="IPR033205">
    <property type="entry name" value="COP9_CSN8"/>
</dbReference>
<evidence type="ECO:0000259" key="6">
    <source>
        <dbReference type="Pfam" id="PF10075"/>
    </source>
</evidence>
<sequence length="247" mass="28168">MRRYITGIMDVLKRAREELIASLLSNVSLKERVLTANKLQHVMEDMELLTLATNVHDSHPLSHDFYSILLAVAIMSGNDYDARYLWKRLPQELKLNNEIRALHAIFMALQMRRVSDTYLIIEQTKWRTELKPIIACLRGVLRDRMVQSLSKAYLSIGTQSAAQMLGFPSINADFQTCKKRLSDSKNMPLNICAVCDLLGWKSNAQSLFLYPQPIVSEVECPLQDAQLETFANSILHLEEKVTLPAFS</sequence>
<dbReference type="Pfam" id="PF10075">
    <property type="entry name" value="CSN8_PSD8_EIF3K"/>
    <property type="match status" value="1"/>
</dbReference>
<reference evidence="7" key="2">
    <citation type="submission" date="2011-02" db="EMBL/GenBank/DDBJ databases">
        <authorList>
            <person name="MacLean D."/>
        </authorList>
    </citation>
    <scope>NUCLEOTIDE SEQUENCE</scope>
</reference>
<dbReference type="GO" id="GO:0005737">
    <property type="term" value="C:cytoplasm"/>
    <property type="evidence" value="ECO:0007669"/>
    <property type="project" value="UniProtKB-SubCell"/>
</dbReference>
<dbReference type="GO" id="GO:0010387">
    <property type="term" value="P:COP9 signalosome assembly"/>
    <property type="evidence" value="ECO:0007669"/>
    <property type="project" value="InterPro"/>
</dbReference>
<gene>
    <name evidence="7" type="primary">AlNc14C40G3406</name>
    <name evidence="7" type="ORF">ALNC14_039040</name>
</gene>
<dbReference type="EMBL" id="FR824085">
    <property type="protein sequence ID" value="CCA17761.1"/>
    <property type="molecule type" value="Genomic_DNA"/>
</dbReference>
<dbReference type="PANTHER" id="PTHR13339">
    <property type="entry name" value="COP9 SIGNALOSOME COMPLEX SUBUNIT 8"/>
    <property type="match status" value="1"/>
</dbReference>
<protein>
    <submittedName>
        <fullName evidence="7">COP9 signalosome complex subunit putative</fullName>
    </submittedName>
</protein>